<dbReference type="AlphaFoldDB" id="A0A1D8JGA2"/>
<proteinExistence type="predicted"/>
<accession>A0A1D8JGA2</accession>
<dbReference type="GO" id="GO:0005524">
    <property type="term" value="F:ATP binding"/>
    <property type="evidence" value="ECO:0007669"/>
    <property type="project" value="InterPro"/>
</dbReference>
<dbReference type="InterPro" id="IPR027417">
    <property type="entry name" value="P-loop_NTPase"/>
</dbReference>
<evidence type="ECO:0000313" key="3">
    <source>
        <dbReference type="Proteomes" id="UP000185746"/>
    </source>
</evidence>
<gene>
    <name evidence="2" type="ORF">BI350_09580</name>
</gene>
<dbReference type="Pfam" id="PF00176">
    <property type="entry name" value="SNF2-rel_dom"/>
    <property type="match status" value="1"/>
</dbReference>
<dbReference type="InterPro" id="IPR038718">
    <property type="entry name" value="SNF2-like_sf"/>
</dbReference>
<evidence type="ECO:0000313" key="2">
    <source>
        <dbReference type="EMBL" id="AOV07755.1"/>
    </source>
</evidence>
<dbReference type="Proteomes" id="UP000185746">
    <property type="component" value="Chromosome"/>
</dbReference>
<dbReference type="Gene3D" id="3.40.50.10810">
    <property type="entry name" value="Tandem AAA-ATPase domain"/>
    <property type="match status" value="1"/>
</dbReference>
<keyword evidence="3" id="KW-1185">Reference proteome</keyword>
<organism evidence="2 3">
    <name type="scientific">Sporosarcina ureilytica</name>
    <dbReference type="NCBI Taxonomy" id="298596"/>
    <lineage>
        <taxon>Bacteria</taxon>
        <taxon>Bacillati</taxon>
        <taxon>Bacillota</taxon>
        <taxon>Bacilli</taxon>
        <taxon>Bacillales</taxon>
        <taxon>Caryophanaceae</taxon>
        <taxon>Sporosarcina</taxon>
    </lineage>
</organism>
<name>A0A1D8JGA2_9BACL</name>
<feature type="domain" description="SNF2 N-terminal" evidence="1">
    <location>
        <begin position="89"/>
        <end position="163"/>
    </location>
</feature>
<dbReference type="SUPFAM" id="SSF52540">
    <property type="entry name" value="P-loop containing nucleoside triphosphate hydrolases"/>
    <property type="match status" value="1"/>
</dbReference>
<evidence type="ECO:0000259" key="1">
    <source>
        <dbReference type="Pfam" id="PF00176"/>
    </source>
</evidence>
<dbReference type="KEGG" id="surl:BI350_09580"/>
<protein>
    <recommendedName>
        <fullName evidence="1">SNF2 N-terminal domain-containing protein</fullName>
    </recommendedName>
</protein>
<dbReference type="EMBL" id="CP017560">
    <property type="protein sequence ID" value="AOV07755.1"/>
    <property type="molecule type" value="Genomic_DNA"/>
</dbReference>
<dbReference type="InterPro" id="IPR000330">
    <property type="entry name" value="SNF2_N"/>
</dbReference>
<sequence length="178" mass="20835">MNRLNEKMHQDTLHKARKQLMQIHQFTVSHDILTNHFIEKNASYYTEIEKVIGFDASTITDDFLSNEIVEEIQTLPLDTTGLKLDLRQYQMFGAKYALHYKRTLLGDEMGLGKTIQALALINHLFENDAKYSIVVCPLSVLANWKREIEQHSDLKTFFFTEISGNRRLQHGRRKKAFY</sequence>
<reference evidence="2 3" key="1">
    <citation type="submission" date="2016-09" db="EMBL/GenBank/DDBJ databases">
        <title>Complete genome sequence of the Lysinibacillus sphaericus LMG 22257, a specie of Bacillus with ureolytic activity that can effectively biodeposit calcium carbonate.</title>
        <authorList>
            <person name="Yan W."/>
        </authorList>
    </citation>
    <scope>NUCLEOTIDE SEQUENCE [LARGE SCALE GENOMIC DNA]</scope>
    <source>
        <strain evidence="2 3">LMG 22257</strain>
    </source>
</reference>
<dbReference type="PANTHER" id="PTHR10799">
    <property type="entry name" value="SNF2/RAD54 HELICASE FAMILY"/>
    <property type="match status" value="1"/>
</dbReference>